<name>A0ABV2GEC9_9BACL</name>
<dbReference type="PANTHER" id="PTHR11011:SF45">
    <property type="entry name" value="FATTY ACYL-COA REDUCTASE CG8306-RELATED"/>
    <property type="match status" value="1"/>
</dbReference>
<dbReference type="RefSeq" id="WP_354198877.1">
    <property type="nucleotide sequence ID" value="NZ_JBEPLW010000029.1"/>
</dbReference>
<organism evidence="2 3">
    <name type="scientific">Bhargavaea ullalensis</name>
    <dbReference type="NCBI Taxonomy" id="1265685"/>
    <lineage>
        <taxon>Bacteria</taxon>
        <taxon>Bacillati</taxon>
        <taxon>Bacillota</taxon>
        <taxon>Bacilli</taxon>
        <taxon>Bacillales</taxon>
        <taxon>Caryophanaceae</taxon>
        <taxon>Bhargavaea</taxon>
    </lineage>
</organism>
<dbReference type="Gene3D" id="3.40.50.720">
    <property type="entry name" value="NAD(P)-binding Rossmann-like Domain"/>
    <property type="match status" value="1"/>
</dbReference>
<evidence type="ECO:0000259" key="1">
    <source>
        <dbReference type="Pfam" id="PF07993"/>
    </source>
</evidence>
<dbReference type="InterPro" id="IPR036291">
    <property type="entry name" value="NAD(P)-bd_dom_sf"/>
</dbReference>
<dbReference type="EMBL" id="JBEPLW010000029">
    <property type="protein sequence ID" value="MET3576646.1"/>
    <property type="molecule type" value="Genomic_DNA"/>
</dbReference>
<evidence type="ECO:0000313" key="3">
    <source>
        <dbReference type="Proteomes" id="UP001549099"/>
    </source>
</evidence>
<protein>
    <submittedName>
        <fullName evidence="2">Thioester reductase-like protein</fullName>
    </submittedName>
</protein>
<feature type="domain" description="Thioester reductase (TE)" evidence="1">
    <location>
        <begin position="9"/>
        <end position="240"/>
    </location>
</feature>
<comment type="caution">
    <text evidence="2">The sequence shown here is derived from an EMBL/GenBank/DDBJ whole genome shotgun (WGS) entry which is preliminary data.</text>
</comment>
<evidence type="ECO:0000313" key="2">
    <source>
        <dbReference type="EMBL" id="MET3576646.1"/>
    </source>
</evidence>
<dbReference type="Pfam" id="PF07993">
    <property type="entry name" value="NAD_binding_4"/>
    <property type="match status" value="1"/>
</dbReference>
<dbReference type="InterPro" id="IPR013120">
    <property type="entry name" value="FAR_NAD-bd"/>
</dbReference>
<dbReference type="CDD" id="cd05263">
    <property type="entry name" value="MupV_like_SDR_e"/>
    <property type="match status" value="1"/>
</dbReference>
<reference evidence="2 3" key="1">
    <citation type="submission" date="2024-06" db="EMBL/GenBank/DDBJ databases">
        <title>Genomic Encyclopedia of Type Strains, Phase IV (KMG-IV): sequencing the most valuable type-strain genomes for metagenomic binning, comparative biology and taxonomic classification.</title>
        <authorList>
            <person name="Goeker M."/>
        </authorList>
    </citation>
    <scope>NUCLEOTIDE SEQUENCE [LARGE SCALE GENOMIC DNA]</scope>
    <source>
        <strain evidence="2 3">DSM 26128</strain>
    </source>
</reference>
<dbReference type="Proteomes" id="UP001549099">
    <property type="component" value="Unassembled WGS sequence"/>
</dbReference>
<keyword evidence="3" id="KW-1185">Reference proteome</keyword>
<sequence>MAKRTYFFTGFPGFLATRIIDRLISEHPDADFELLVHPSAMETATSRVKRLTSGGRDTGRIRLFEGDITKAGLALAPSVSDELYETVTHVFHLAAVYDLAVPEALAQSVNVTGTRNVNAWVLHCKKIRRYVYFSTAYVSGDRKGPILETELACGQGFKNHYERTKHDAEVLVQYVRDRVPTTIIRPGIVLGDSRTGETEKFDGPYFMMRFLDRFSRVPVPYIGRSRATINLVPADFITEAVCHLAHHPASADKVYHLADPSPYTAREAYRLIAEELSGKKPMFTVPRSSVYMMLSVPQIRRWVQVERETLAYFHLEAEFDCSQATADLEPAGIRCPDFGEYIPKAVEFYKENRHDPRKLIPVN</sequence>
<dbReference type="PANTHER" id="PTHR11011">
    <property type="entry name" value="MALE STERILITY PROTEIN 2-RELATED"/>
    <property type="match status" value="1"/>
</dbReference>
<gene>
    <name evidence="2" type="ORF">ABID49_002575</name>
</gene>
<dbReference type="InterPro" id="IPR026055">
    <property type="entry name" value="FAR"/>
</dbReference>
<dbReference type="SUPFAM" id="SSF51735">
    <property type="entry name" value="NAD(P)-binding Rossmann-fold domains"/>
    <property type="match status" value="1"/>
</dbReference>
<accession>A0ABV2GEC9</accession>
<proteinExistence type="predicted"/>